<dbReference type="CDD" id="cd07516">
    <property type="entry name" value="HAD_Pase"/>
    <property type="match status" value="1"/>
</dbReference>
<dbReference type="Gene3D" id="3.40.50.1000">
    <property type="entry name" value="HAD superfamily/HAD-like"/>
    <property type="match status" value="1"/>
</dbReference>
<keyword evidence="2" id="KW-1185">Reference proteome</keyword>
<name>A0A1H0UWU3_9BACI</name>
<dbReference type="EMBL" id="FNJU01000005">
    <property type="protein sequence ID" value="SDP70620.1"/>
    <property type="molecule type" value="Genomic_DNA"/>
</dbReference>
<organism evidence="1 2">
    <name type="scientific">Litchfieldia salsa</name>
    <dbReference type="NCBI Taxonomy" id="930152"/>
    <lineage>
        <taxon>Bacteria</taxon>
        <taxon>Bacillati</taxon>
        <taxon>Bacillota</taxon>
        <taxon>Bacilli</taxon>
        <taxon>Bacillales</taxon>
        <taxon>Bacillaceae</taxon>
        <taxon>Litchfieldia</taxon>
    </lineage>
</organism>
<dbReference type="PANTHER" id="PTHR10000">
    <property type="entry name" value="PHOSPHOSERINE PHOSPHATASE"/>
    <property type="match status" value="1"/>
</dbReference>
<dbReference type="InterPro" id="IPR036412">
    <property type="entry name" value="HAD-like_sf"/>
</dbReference>
<dbReference type="RefSeq" id="WP_090854632.1">
    <property type="nucleotide sequence ID" value="NZ_FNJU01000005.1"/>
</dbReference>
<dbReference type="Proteomes" id="UP000199159">
    <property type="component" value="Unassembled WGS sequence"/>
</dbReference>
<accession>A0A1H0UWU3</accession>
<dbReference type="STRING" id="930152.SAMN05216565_105220"/>
<dbReference type="GO" id="GO:0005829">
    <property type="term" value="C:cytosol"/>
    <property type="evidence" value="ECO:0007669"/>
    <property type="project" value="TreeGrafter"/>
</dbReference>
<gene>
    <name evidence="1" type="ORF">SAMN05216565_105220</name>
</gene>
<reference evidence="2" key="1">
    <citation type="submission" date="2016-10" db="EMBL/GenBank/DDBJ databases">
        <authorList>
            <person name="Varghese N."/>
            <person name="Submissions S."/>
        </authorList>
    </citation>
    <scope>NUCLEOTIDE SEQUENCE [LARGE SCALE GENOMIC DNA]</scope>
    <source>
        <strain evidence="2">IBRC-M10078</strain>
    </source>
</reference>
<dbReference type="OrthoDB" id="9790031at2"/>
<sequence>MSYKLLAINIDGTLLRPNGRIQSGTKEAIEYVQNKGVYVTLVTNRHFLSAKKVAKALKLDSLLITHSGAFISSNLDEPMMEKRFSEERAFNLVQILENYKCNIRLVHERFSVGNRLRMPRNLISKAVFGSGDPLFYPMQFVTSLGDYLRDNPLDPQKIEVYFGNESELEQAVQLLKENFHDLKLNKIDNRKLEIVPKGVSKINGLKNLCNHVGIPLEQTVAIGDSMDDQEMIESVGLGVAMWNAPNELKKAADWVTRSNNQHGVSYMIKEHFRKQQRIEFLRKIKIE</sequence>
<protein>
    <submittedName>
        <fullName evidence="1">Uncharacterized protein</fullName>
    </submittedName>
</protein>
<evidence type="ECO:0000313" key="1">
    <source>
        <dbReference type="EMBL" id="SDP70620.1"/>
    </source>
</evidence>
<dbReference type="Pfam" id="PF08282">
    <property type="entry name" value="Hydrolase_3"/>
    <property type="match status" value="1"/>
</dbReference>
<dbReference type="SUPFAM" id="SSF56784">
    <property type="entry name" value="HAD-like"/>
    <property type="match status" value="1"/>
</dbReference>
<dbReference type="PANTHER" id="PTHR10000:SF50">
    <property type="entry name" value="STRESS RESPONSE PROTEIN YHAX"/>
    <property type="match status" value="1"/>
</dbReference>
<dbReference type="GO" id="GO:0016791">
    <property type="term" value="F:phosphatase activity"/>
    <property type="evidence" value="ECO:0007669"/>
    <property type="project" value="TreeGrafter"/>
</dbReference>
<dbReference type="NCBIfam" id="TIGR00099">
    <property type="entry name" value="Cof-subfamily"/>
    <property type="match status" value="1"/>
</dbReference>
<proteinExistence type="predicted"/>
<dbReference type="InterPro" id="IPR000150">
    <property type="entry name" value="Cof"/>
</dbReference>
<dbReference type="GO" id="GO:0000287">
    <property type="term" value="F:magnesium ion binding"/>
    <property type="evidence" value="ECO:0007669"/>
    <property type="project" value="TreeGrafter"/>
</dbReference>
<dbReference type="Gene3D" id="3.30.1240.10">
    <property type="match status" value="1"/>
</dbReference>
<evidence type="ECO:0000313" key="2">
    <source>
        <dbReference type="Proteomes" id="UP000199159"/>
    </source>
</evidence>
<dbReference type="InterPro" id="IPR023214">
    <property type="entry name" value="HAD_sf"/>
</dbReference>
<dbReference type="AlphaFoldDB" id="A0A1H0UWU3"/>